<feature type="chain" id="PRO_5010297048" evidence="5">
    <location>
        <begin position="26"/>
        <end position="292"/>
    </location>
</feature>
<evidence type="ECO:0000256" key="2">
    <source>
        <dbReference type="ARBA" id="ARBA00022692"/>
    </source>
</evidence>
<dbReference type="NCBIfam" id="TIGR01352">
    <property type="entry name" value="tonB_Cterm"/>
    <property type="match status" value="1"/>
</dbReference>
<protein>
    <submittedName>
        <fullName evidence="6">Protein TonB</fullName>
    </submittedName>
</protein>
<keyword evidence="4" id="KW-0472">Membrane</keyword>
<organism evidence="6 7">
    <name type="scientific">Paenacidovorax caeni</name>
    <dbReference type="NCBI Taxonomy" id="343013"/>
    <lineage>
        <taxon>Bacteria</taxon>
        <taxon>Pseudomonadati</taxon>
        <taxon>Pseudomonadota</taxon>
        <taxon>Betaproteobacteria</taxon>
        <taxon>Burkholderiales</taxon>
        <taxon>Comamonadaceae</taxon>
        <taxon>Paenacidovorax</taxon>
    </lineage>
</organism>
<dbReference type="RefSeq" id="WP_054255404.1">
    <property type="nucleotide sequence ID" value="NZ_CYIG01000007.1"/>
</dbReference>
<keyword evidence="2" id="KW-0812">Transmembrane</keyword>
<evidence type="ECO:0000256" key="5">
    <source>
        <dbReference type="SAM" id="SignalP"/>
    </source>
</evidence>
<comment type="subcellular location">
    <subcellularLocation>
        <location evidence="1">Membrane</location>
        <topology evidence="1">Single-pass membrane protein</topology>
    </subcellularLocation>
</comment>
<dbReference type="OrthoDB" id="9803361at2"/>
<dbReference type="STRING" id="343013.SAMN04489707_1001229"/>
<dbReference type="InterPro" id="IPR006260">
    <property type="entry name" value="TonB/TolA_C"/>
</dbReference>
<accession>A0A1I7F7Z9</accession>
<keyword evidence="5" id="KW-0732">Signal</keyword>
<evidence type="ECO:0000256" key="4">
    <source>
        <dbReference type="ARBA" id="ARBA00023136"/>
    </source>
</evidence>
<keyword evidence="3" id="KW-1133">Transmembrane helix</keyword>
<dbReference type="Proteomes" id="UP000183656">
    <property type="component" value="Unassembled WGS sequence"/>
</dbReference>
<name>A0A1I7F7Z9_9BURK</name>
<dbReference type="Pfam" id="PF13103">
    <property type="entry name" value="TonB_2"/>
    <property type="match status" value="1"/>
</dbReference>
<dbReference type="EMBL" id="FPBX01000001">
    <property type="protein sequence ID" value="SFU32226.1"/>
    <property type="molecule type" value="Genomic_DNA"/>
</dbReference>
<dbReference type="SUPFAM" id="SSF74653">
    <property type="entry name" value="TolA/TonB C-terminal domain"/>
    <property type="match status" value="1"/>
</dbReference>
<dbReference type="Gene3D" id="3.30.1150.10">
    <property type="match status" value="1"/>
</dbReference>
<evidence type="ECO:0000313" key="7">
    <source>
        <dbReference type="Proteomes" id="UP000183656"/>
    </source>
</evidence>
<reference evidence="6 7" key="1">
    <citation type="submission" date="2016-10" db="EMBL/GenBank/DDBJ databases">
        <authorList>
            <person name="de Groot N.N."/>
        </authorList>
    </citation>
    <scope>NUCLEOTIDE SEQUENCE [LARGE SCALE GENOMIC DNA]</scope>
    <source>
        <strain evidence="6 7">R-24608</strain>
    </source>
</reference>
<dbReference type="AlphaFoldDB" id="A0A1I7F7Z9"/>
<evidence type="ECO:0000256" key="1">
    <source>
        <dbReference type="ARBA" id="ARBA00004167"/>
    </source>
</evidence>
<proteinExistence type="predicted"/>
<evidence type="ECO:0000313" key="6">
    <source>
        <dbReference type="EMBL" id="SFU32226.1"/>
    </source>
</evidence>
<feature type="signal peptide" evidence="5">
    <location>
        <begin position="1"/>
        <end position="25"/>
    </location>
</feature>
<sequence length="292" mass="31986">MKAPSFLLRLSTLQLALGVSFAVHAALLTVRFVDPEGFNRVFQDTPLEVILVNAKSTEAPDKAQAIAQASLAGGGDAAQGRATSPLPYAALTTVGDDFEEAQRQLDAMHEQQTLLLAQLRQQVAQMPKTEAQTPSRSSEQAAQELKRRQLVKLLAEIEKRINEENARPKKRYISPAVREEAYAVYYDALRRKVEDKGTANFPEKAGKKLYGELVMIITVNHDGRVLATEIVQGSGNALLDRRAEAIARAAGPFGTFNPEMRRKADQIAVVSRFKFTREQTLEASAGTASAKP</sequence>
<keyword evidence="7" id="KW-1185">Reference proteome</keyword>
<gene>
    <name evidence="6" type="ORF">SAMN04489707_1001229</name>
</gene>
<evidence type="ECO:0000256" key="3">
    <source>
        <dbReference type="ARBA" id="ARBA00022989"/>
    </source>
</evidence>
<dbReference type="GO" id="GO:0016020">
    <property type="term" value="C:membrane"/>
    <property type="evidence" value="ECO:0007669"/>
    <property type="project" value="UniProtKB-SubCell"/>
</dbReference>